<dbReference type="EMBL" id="CABWIL020000033">
    <property type="protein sequence ID" value="CAB3972416.1"/>
    <property type="molecule type" value="Genomic_DNA"/>
</dbReference>
<dbReference type="InterPro" id="IPR032466">
    <property type="entry name" value="Metal_Hydrolase"/>
</dbReference>
<dbReference type="PANTHER" id="PTHR43569:SF2">
    <property type="entry name" value="AMIDOHYDROLASE-RELATED DOMAIN-CONTAINING PROTEIN"/>
    <property type="match status" value="1"/>
</dbReference>
<dbReference type="Pfam" id="PF04909">
    <property type="entry name" value="Amidohydro_2"/>
    <property type="match status" value="1"/>
</dbReference>
<evidence type="ECO:0000313" key="4">
    <source>
        <dbReference type="Proteomes" id="UP000494301"/>
    </source>
</evidence>
<protein>
    <submittedName>
        <fullName evidence="3">Amidohydrolase</fullName>
    </submittedName>
</protein>
<proteinExistence type="inferred from homology"/>
<dbReference type="InterPro" id="IPR006680">
    <property type="entry name" value="Amidohydro-rel"/>
</dbReference>
<dbReference type="Gene3D" id="3.20.20.140">
    <property type="entry name" value="Metal-dependent hydrolases"/>
    <property type="match status" value="1"/>
</dbReference>
<dbReference type="Proteomes" id="UP000494301">
    <property type="component" value="Unassembled WGS sequence"/>
</dbReference>
<dbReference type="AlphaFoldDB" id="A0A6J5JK32"/>
<dbReference type="PANTHER" id="PTHR43569">
    <property type="entry name" value="AMIDOHYDROLASE"/>
    <property type="match status" value="1"/>
</dbReference>
<sequence length="297" mass="33002">MGAVRIDSHQHFWRYRAADYPWIGAGMAVLARDYLPDTLWPLMHAQALGASIAVQARAGRDETAFLLELARDDARIAAVVGWEDLAAPQLADRIAEWHSPKLRGFRHQVQDEADVGAFVAEPGFNRGVAWLQAHGYVYDVLVFERQLPDVQAFCARHDAHWLVLDHVGKPALADFERDDTALSRWRAALRELGALPHVACKLSGLVTEADWRRGLRGKDVRHIEQCLDAALDAFGPQRLMFGSDWPVCLLAASYDEVASIVERWAESRLSAAERHALWGGTAARCYAVPPGAVKRGI</sequence>
<dbReference type="RefSeq" id="WP_175223156.1">
    <property type="nucleotide sequence ID" value="NZ_CABWIL020000033.1"/>
</dbReference>
<comment type="similarity">
    <text evidence="1">Belongs to the metallo-dependent hydrolases superfamily.</text>
</comment>
<gene>
    <name evidence="3" type="ORF">BLA3211_06956</name>
</gene>
<dbReference type="GO" id="GO:0016787">
    <property type="term" value="F:hydrolase activity"/>
    <property type="evidence" value="ECO:0007669"/>
    <property type="project" value="UniProtKB-KW"/>
</dbReference>
<evidence type="ECO:0000313" key="3">
    <source>
        <dbReference type="EMBL" id="CAB3972416.1"/>
    </source>
</evidence>
<accession>A0A6J5JK32</accession>
<evidence type="ECO:0000259" key="2">
    <source>
        <dbReference type="Pfam" id="PF04909"/>
    </source>
</evidence>
<name>A0A6J5JK32_9BURK</name>
<reference evidence="3 4" key="1">
    <citation type="submission" date="2020-04" db="EMBL/GenBank/DDBJ databases">
        <authorList>
            <person name="Depoorter E."/>
        </authorList>
    </citation>
    <scope>NUCLEOTIDE SEQUENCE [LARGE SCALE GENOMIC DNA]</scope>
    <source>
        <strain evidence="3 4">BCC0217</strain>
    </source>
</reference>
<organism evidence="3 4">
    <name type="scientific">Burkholderia aenigmatica</name>
    <dbReference type="NCBI Taxonomy" id="2015348"/>
    <lineage>
        <taxon>Bacteria</taxon>
        <taxon>Pseudomonadati</taxon>
        <taxon>Pseudomonadota</taxon>
        <taxon>Betaproteobacteria</taxon>
        <taxon>Burkholderiales</taxon>
        <taxon>Burkholderiaceae</taxon>
        <taxon>Burkholderia</taxon>
        <taxon>Burkholderia cepacia complex</taxon>
    </lineage>
</organism>
<dbReference type="SUPFAM" id="SSF51556">
    <property type="entry name" value="Metallo-dependent hydrolases"/>
    <property type="match status" value="1"/>
</dbReference>
<feature type="domain" description="Amidohydrolase-related" evidence="2">
    <location>
        <begin position="6"/>
        <end position="286"/>
    </location>
</feature>
<keyword evidence="3" id="KW-0378">Hydrolase</keyword>
<evidence type="ECO:0000256" key="1">
    <source>
        <dbReference type="ARBA" id="ARBA00038310"/>
    </source>
</evidence>
<dbReference type="InterPro" id="IPR052350">
    <property type="entry name" value="Metallo-dep_Lactonases"/>
</dbReference>